<evidence type="ECO:0000313" key="7">
    <source>
        <dbReference type="Proteomes" id="UP000429811"/>
    </source>
</evidence>
<gene>
    <name evidence="2" type="ORF">ERS852411_01698</name>
    <name evidence="5" type="ORF">GKE90_09015</name>
    <name evidence="3" type="ORF">PND83_02920</name>
    <name evidence="4" type="ORF">PNE06_10515</name>
</gene>
<dbReference type="AlphaFoldDB" id="A0A174FTD1"/>
<dbReference type="Gene3D" id="3.40.50.150">
    <property type="entry name" value="Vaccinia Virus protein VP39"/>
    <property type="match status" value="1"/>
</dbReference>
<dbReference type="EMBL" id="JAQLWV010000014">
    <property type="protein sequence ID" value="MDB7933504.1"/>
    <property type="molecule type" value="Genomic_DNA"/>
</dbReference>
<dbReference type="EMBL" id="CYZT01000109">
    <property type="protein sequence ID" value="CUO52981.1"/>
    <property type="molecule type" value="Genomic_DNA"/>
</dbReference>
<dbReference type="EMBL" id="WKPO01000010">
    <property type="protein sequence ID" value="MSB48837.1"/>
    <property type="molecule type" value="Genomic_DNA"/>
</dbReference>
<feature type="domain" description="DUF6094" evidence="1">
    <location>
        <begin position="16"/>
        <end position="353"/>
    </location>
</feature>
<dbReference type="CDD" id="cd02440">
    <property type="entry name" value="AdoMet_MTases"/>
    <property type="match status" value="1"/>
</dbReference>
<dbReference type="Pfam" id="PF19587">
    <property type="entry name" value="DUF6094"/>
    <property type="match status" value="1"/>
</dbReference>
<evidence type="ECO:0000313" key="5">
    <source>
        <dbReference type="EMBL" id="MSB48837.1"/>
    </source>
</evidence>
<reference evidence="5 7" key="2">
    <citation type="journal article" date="2019" name="Nat. Med.">
        <title>A library of human gut bacterial isolates paired with longitudinal multiomics data enables mechanistic microbiome research.</title>
        <authorList>
            <person name="Poyet M."/>
            <person name="Groussin M."/>
            <person name="Gibbons S.M."/>
            <person name="Avila-Pacheco J."/>
            <person name="Jiang X."/>
            <person name="Kearney S.M."/>
            <person name="Perrotta A.R."/>
            <person name="Berdy B."/>
            <person name="Zhao S."/>
            <person name="Lieberman T.D."/>
            <person name="Swanson P.K."/>
            <person name="Smith M."/>
            <person name="Roesemann S."/>
            <person name="Alexander J.E."/>
            <person name="Rich S.A."/>
            <person name="Livny J."/>
            <person name="Vlamakis H."/>
            <person name="Clish C."/>
            <person name="Bullock K."/>
            <person name="Deik A."/>
            <person name="Scott J."/>
            <person name="Pierce K.A."/>
            <person name="Xavier R.J."/>
            <person name="Alm E.J."/>
        </authorList>
    </citation>
    <scope>NUCLEOTIDE SEQUENCE [LARGE SCALE GENOMIC DNA]</scope>
    <source>
        <strain evidence="5 7">BIOML-A5</strain>
    </source>
</reference>
<keyword evidence="5" id="KW-0489">Methyltransferase</keyword>
<dbReference type="RefSeq" id="WP_009259473.1">
    <property type="nucleotide sequence ID" value="NZ_BAABZG010000001.1"/>
</dbReference>
<dbReference type="Proteomes" id="UP000095746">
    <property type="component" value="Unassembled WGS sequence"/>
</dbReference>
<accession>A0A174FTD1</accession>
<dbReference type="InterPro" id="IPR046076">
    <property type="entry name" value="DUF6094"/>
</dbReference>
<evidence type="ECO:0000259" key="1">
    <source>
        <dbReference type="Pfam" id="PF19587"/>
    </source>
</evidence>
<reference evidence="2 6" key="1">
    <citation type="submission" date="2015-09" db="EMBL/GenBank/DDBJ databases">
        <authorList>
            <consortium name="Pathogen Informatics"/>
        </authorList>
    </citation>
    <scope>NUCLEOTIDE SEQUENCE [LARGE SCALE GENOMIC DNA]</scope>
    <source>
        <strain evidence="2 6">2789STDY5608854</strain>
    </source>
</reference>
<dbReference type="Proteomes" id="UP001211173">
    <property type="component" value="Unassembled WGS sequence"/>
</dbReference>
<evidence type="ECO:0000313" key="6">
    <source>
        <dbReference type="Proteomes" id="UP000095746"/>
    </source>
</evidence>
<evidence type="ECO:0000313" key="4">
    <source>
        <dbReference type="EMBL" id="MDB7933504.1"/>
    </source>
</evidence>
<dbReference type="EMBL" id="JAQLWO010000002">
    <property type="protein sequence ID" value="MDB7904919.1"/>
    <property type="molecule type" value="Genomic_DNA"/>
</dbReference>
<dbReference type="InterPro" id="IPR002052">
    <property type="entry name" value="DNA_methylase_N6_adenine_CS"/>
</dbReference>
<reference evidence="3" key="3">
    <citation type="submission" date="2023-01" db="EMBL/GenBank/DDBJ databases">
        <title>Human gut microbiome strain richness.</title>
        <authorList>
            <person name="Chen-Liaw A."/>
        </authorList>
    </citation>
    <scope>NUCLEOTIDE SEQUENCE</scope>
    <source>
        <strain evidence="4">1001287st1_F4_1001285I_161205</strain>
        <strain evidence="3">2225st1_A6_2225SCRN_200828</strain>
    </source>
</reference>
<dbReference type="InterPro" id="IPR029063">
    <property type="entry name" value="SAM-dependent_MTases_sf"/>
</dbReference>
<evidence type="ECO:0000313" key="2">
    <source>
        <dbReference type="EMBL" id="CUO52981.1"/>
    </source>
</evidence>
<dbReference type="GO" id="GO:0003676">
    <property type="term" value="F:nucleic acid binding"/>
    <property type="evidence" value="ECO:0007669"/>
    <property type="project" value="InterPro"/>
</dbReference>
<name>A0A174FTD1_FLAPL</name>
<evidence type="ECO:0000313" key="3">
    <source>
        <dbReference type="EMBL" id="MDB7904919.1"/>
    </source>
</evidence>
<keyword evidence="5" id="KW-0808">Transferase</keyword>
<dbReference type="Proteomes" id="UP001211006">
    <property type="component" value="Unassembled WGS sequence"/>
</dbReference>
<dbReference type="PROSITE" id="PS00092">
    <property type="entry name" value="N6_MTASE"/>
    <property type="match status" value="1"/>
</dbReference>
<sequence length="475" mass="52957">MEQVNEAQPQSQPPSQRFYALEQLGELAGTITLISEGLQAYRAQVAGLLAGQKKAEAFELYRLLERQRTYLVEQIRATRPFLMELENPLAPAAQKLAEQLAAFPLMTADYSKLTEVLKRFADALPDHQTTDASIIGRLMNNVRLGHYPTDLTHVGYIANSIVFPAENTANLIDPCCGTGDALLRLALGTDSQCYGIELDDHRAEQAQQQLYRVGFGSFFGSNISPGAFHAVFLNPPYLSVLSENGGRSRDEKRFLIESIPLLMMGGLLIYIVPYYRLTADLCGIICDNFEQVRIHRFLDREFKQFKQVVVTGVRRRRTEAEQDAEALCSAAEHPETLPTADLLPKACYELPAVSKKVETFRGAVFNEDELARQLANSTGFDRLFAKSRLDSEIKRPPLPLSIGQVGLIGGSGLINGLMECDYPHIVKGRIIKEKHTVTDENRGPHGRLISTEIRETISNRMIFNILTPSGFRSLT</sequence>
<protein>
    <submittedName>
        <fullName evidence="5">Class I SAM-dependent methyltransferase</fullName>
    </submittedName>
    <submittedName>
        <fullName evidence="3">DUF6094 domain-containing protein</fullName>
    </submittedName>
</protein>
<dbReference type="GO" id="GO:0008168">
    <property type="term" value="F:methyltransferase activity"/>
    <property type="evidence" value="ECO:0007669"/>
    <property type="project" value="UniProtKB-KW"/>
</dbReference>
<proteinExistence type="predicted"/>
<dbReference type="Proteomes" id="UP000429811">
    <property type="component" value="Unassembled WGS sequence"/>
</dbReference>
<dbReference type="PRINTS" id="PR00507">
    <property type="entry name" value="N12N6MTFRASE"/>
</dbReference>
<dbReference type="GO" id="GO:0032259">
    <property type="term" value="P:methylation"/>
    <property type="evidence" value="ECO:0007669"/>
    <property type="project" value="UniProtKB-KW"/>
</dbReference>
<dbReference type="SUPFAM" id="SSF53335">
    <property type="entry name" value="S-adenosyl-L-methionine-dependent methyltransferases"/>
    <property type="match status" value="1"/>
</dbReference>
<dbReference type="GeneID" id="89522136"/>
<organism evidence="2 6">
    <name type="scientific">Flavonifractor plautii</name>
    <name type="common">Fusobacterium plautii</name>
    <dbReference type="NCBI Taxonomy" id="292800"/>
    <lineage>
        <taxon>Bacteria</taxon>
        <taxon>Bacillati</taxon>
        <taxon>Bacillota</taxon>
        <taxon>Clostridia</taxon>
        <taxon>Eubacteriales</taxon>
        <taxon>Oscillospiraceae</taxon>
        <taxon>Flavonifractor</taxon>
    </lineage>
</organism>